<reference evidence="2" key="1">
    <citation type="journal article" date="2020" name="Cell">
        <title>Large-Scale Comparative Analyses of Tick Genomes Elucidate Their Genetic Diversity and Vector Capacities.</title>
        <authorList>
            <consortium name="Tick Genome and Microbiome Consortium (TIGMIC)"/>
            <person name="Jia N."/>
            <person name="Wang J."/>
            <person name="Shi W."/>
            <person name="Du L."/>
            <person name="Sun Y."/>
            <person name="Zhan W."/>
            <person name="Jiang J.F."/>
            <person name="Wang Q."/>
            <person name="Zhang B."/>
            <person name="Ji P."/>
            <person name="Bell-Sakyi L."/>
            <person name="Cui X.M."/>
            <person name="Yuan T.T."/>
            <person name="Jiang B.G."/>
            <person name="Yang W.F."/>
            <person name="Lam T.T."/>
            <person name="Chang Q.C."/>
            <person name="Ding S.J."/>
            <person name="Wang X.J."/>
            <person name="Zhu J.G."/>
            <person name="Ruan X.D."/>
            <person name="Zhao L."/>
            <person name="Wei J.T."/>
            <person name="Ye R.Z."/>
            <person name="Que T.C."/>
            <person name="Du C.H."/>
            <person name="Zhou Y.H."/>
            <person name="Cheng J.X."/>
            <person name="Dai P.F."/>
            <person name="Guo W.B."/>
            <person name="Han X.H."/>
            <person name="Huang E.J."/>
            <person name="Li L.F."/>
            <person name="Wei W."/>
            <person name="Gao Y.C."/>
            <person name="Liu J.Z."/>
            <person name="Shao H.Z."/>
            <person name="Wang X."/>
            <person name="Wang C.C."/>
            <person name="Yang T.C."/>
            <person name="Huo Q.B."/>
            <person name="Li W."/>
            <person name="Chen H.Y."/>
            <person name="Chen S.E."/>
            <person name="Zhou L.G."/>
            <person name="Ni X.B."/>
            <person name="Tian J.H."/>
            <person name="Sheng Y."/>
            <person name="Liu T."/>
            <person name="Pan Y.S."/>
            <person name="Xia L.Y."/>
            <person name="Li J."/>
            <person name="Zhao F."/>
            <person name="Cao W.C."/>
        </authorList>
    </citation>
    <scope>NUCLEOTIDE SEQUENCE</scope>
    <source>
        <strain evidence="2">Rsan-2018</strain>
    </source>
</reference>
<protein>
    <submittedName>
        <fullName evidence="2">Uncharacterized protein</fullName>
    </submittedName>
</protein>
<evidence type="ECO:0000256" key="1">
    <source>
        <dbReference type="SAM" id="MobiDB-lite"/>
    </source>
</evidence>
<evidence type="ECO:0000313" key="2">
    <source>
        <dbReference type="EMBL" id="KAH7982536.1"/>
    </source>
</evidence>
<feature type="compositionally biased region" description="Low complexity" evidence="1">
    <location>
        <begin position="121"/>
        <end position="131"/>
    </location>
</feature>
<gene>
    <name evidence="2" type="ORF">HPB52_005495</name>
</gene>
<feature type="compositionally biased region" description="Basic residues" evidence="1">
    <location>
        <begin position="46"/>
        <end position="66"/>
    </location>
</feature>
<accession>A0A9D4QHG8</accession>
<feature type="compositionally biased region" description="Low complexity" evidence="1">
    <location>
        <begin position="67"/>
        <end position="82"/>
    </location>
</feature>
<reference evidence="2" key="2">
    <citation type="submission" date="2021-09" db="EMBL/GenBank/DDBJ databases">
        <authorList>
            <person name="Jia N."/>
            <person name="Wang J."/>
            <person name="Shi W."/>
            <person name="Du L."/>
            <person name="Sun Y."/>
            <person name="Zhan W."/>
            <person name="Jiang J."/>
            <person name="Wang Q."/>
            <person name="Zhang B."/>
            <person name="Ji P."/>
            <person name="Sakyi L.B."/>
            <person name="Cui X."/>
            <person name="Yuan T."/>
            <person name="Jiang B."/>
            <person name="Yang W."/>
            <person name="Lam T.T.-Y."/>
            <person name="Chang Q."/>
            <person name="Ding S."/>
            <person name="Wang X."/>
            <person name="Zhu J."/>
            <person name="Ruan X."/>
            <person name="Zhao L."/>
            <person name="Wei J."/>
            <person name="Que T."/>
            <person name="Du C."/>
            <person name="Cheng J."/>
            <person name="Dai P."/>
            <person name="Han X."/>
            <person name="Huang E."/>
            <person name="Gao Y."/>
            <person name="Liu J."/>
            <person name="Shao H."/>
            <person name="Ye R."/>
            <person name="Li L."/>
            <person name="Wei W."/>
            <person name="Wang X."/>
            <person name="Wang C."/>
            <person name="Huo Q."/>
            <person name="Li W."/>
            <person name="Guo W."/>
            <person name="Chen H."/>
            <person name="Chen S."/>
            <person name="Zhou L."/>
            <person name="Zhou L."/>
            <person name="Ni X."/>
            <person name="Tian J."/>
            <person name="Zhou Y."/>
            <person name="Sheng Y."/>
            <person name="Liu T."/>
            <person name="Pan Y."/>
            <person name="Xia L."/>
            <person name="Li J."/>
            <person name="Zhao F."/>
            <person name="Cao W."/>
        </authorList>
    </citation>
    <scope>NUCLEOTIDE SEQUENCE</scope>
    <source>
        <strain evidence="2">Rsan-2018</strain>
        <tissue evidence="2">Larvae</tissue>
    </source>
</reference>
<feature type="compositionally biased region" description="Polar residues" evidence="1">
    <location>
        <begin position="1"/>
        <end position="11"/>
    </location>
</feature>
<dbReference type="EMBL" id="JABSTV010001245">
    <property type="protein sequence ID" value="KAH7982536.1"/>
    <property type="molecule type" value="Genomic_DNA"/>
</dbReference>
<keyword evidence="3" id="KW-1185">Reference proteome</keyword>
<proteinExistence type="predicted"/>
<organism evidence="2 3">
    <name type="scientific">Rhipicephalus sanguineus</name>
    <name type="common">Brown dog tick</name>
    <name type="synonym">Ixodes sanguineus</name>
    <dbReference type="NCBI Taxonomy" id="34632"/>
    <lineage>
        <taxon>Eukaryota</taxon>
        <taxon>Metazoa</taxon>
        <taxon>Ecdysozoa</taxon>
        <taxon>Arthropoda</taxon>
        <taxon>Chelicerata</taxon>
        <taxon>Arachnida</taxon>
        <taxon>Acari</taxon>
        <taxon>Parasitiformes</taxon>
        <taxon>Ixodida</taxon>
        <taxon>Ixodoidea</taxon>
        <taxon>Ixodidae</taxon>
        <taxon>Rhipicephalinae</taxon>
        <taxon>Rhipicephalus</taxon>
        <taxon>Rhipicephalus</taxon>
    </lineage>
</organism>
<name>A0A9D4QHG8_RHISA</name>
<feature type="region of interest" description="Disordered" evidence="1">
    <location>
        <begin position="1"/>
        <end position="92"/>
    </location>
</feature>
<feature type="compositionally biased region" description="Basic and acidic residues" evidence="1">
    <location>
        <begin position="13"/>
        <end position="34"/>
    </location>
</feature>
<dbReference type="AlphaFoldDB" id="A0A9D4QHG8"/>
<feature type="region of interest" description="Disordered" evidence="1">
    <location>
        <begin position="109"/>
        <end position="131"/>
    </location>
</feature>
<dbReference type="Proteomes" id="UP000821837">
    <property type="component" value="Chromosome 1"/>
</dbReference>
<sequence length="241" mass="26264">MTAPQISSTSLREAPRPAGDRSRTPSRDDKRQEENNAAGNDTRARSTSRSRSGKRVASRSRSRSRSQSRGPQPAQQHNQQGQTSTTRPPALKSTCAQMSVTSVDCEISPAASGTTGSDVCSTQRSSSTSQEQASIADMVDEALEQKFSAFTATITHSIEQSIFSHVSALEARNTQRFHELKAPNITQMESIMAKYNRQISQLNEGKHTKGVKQLSGRRYMPATALHINLDSDDASTTQHDG</sequence>
<comment type="caution">
    <text evidence="2">The sequence shown here is derived from an EMBL/GenBank/DDBJ whole genome shotgun (WGS) entry which is preliminary data.</text>
</comment>
<feature type="compositionally biased region" description="Polar residues" evidence="1">
    <location>
        <begin position="111"/>
        <end position="120"/>
    </location>
</feature>
<evidence type="ECO:0000313" key="3">
    <source>
        <dbReference type="Proteomes" id="UP000821837"/>
    </source>
</evidence>